<keyword evidence="1" id="KW-0472">Membrane</keyword>
<name>A0A517P6P7_9PLAN</name>
<dbReference type="AlphaFoldDB" id="A0A517P6P7"/>
<feature type="transmembrane region" description="Helical" evidence="1">
    <location>
        <begin position="24"/>
        <end position="47"/>
    </location>
</feature>
<accession>A0A517P6P7</accession>
<evidence type="ECO:0000256" key="1">
    <source>
        <dbReference type="SAM" id="Phobius"/>
    </source>
</evidence>
<gene>
    <name evidence="2" type="ORF">CA12_11400</name>
</gene>
<protein>
    <submittedName>
        <fullName evidence="2">Uncharacterized protein</fullName>
    </submittedName>
</protein>
<dbReference type="KEGG" id="acaf:CA12_11400"/>
<evidence type="ECO:0000313" key="2">
    <source>
        <dbReference type="EMBL" id="QDT15060.1"/>
    </source>
</evidence>
<organism evidence="2 3">
    <name type="scientific">Alienimonas californiensis</name>
    <dbReference type="NCBI Taxonomy" id="2527989"/>
    <lineage>
        <taxon>Bacteria</taxon>
        <taxon>Pseudomonadati</taxon>
        <taxon>Planctomycetota</taxon>
        <taxon>Planctomycetia</taxon>
        <taxon>Planctomycetales</taxon>
        <taxon>Planctomycetaceae</taxon>
        <taxon>Alienimonas</taxon>
    </lineage>
</organism>
<reference evidence="2 3" key="1">
    <citation type="submission" date="2019-02" db="EMBL/GenBank/DDBJ databases">
        <title>Deep-cultivation of Planctomycetes and their phenomic and genomic characterization uncovers novel biology.</title>
        <authorList>
            <person name="Wiegand S."/>
            <person name="Jogler M."/>
            <person name="Boedeker C."/>
            <person name="Pinto D."/>
            <person name="Vollmers J."/>
            <person name="Rivas-Marin E."/>
            <person name="Kohn T."/>
            <person name="Peeters S.H."/>
            <person name="Heuer A."/>
            <person name="Rast P."/>
            <person name="Oberbeckmann S."/>
            <person name="Bunk B."/>
            <person name="Jeske O."/>
            <person name="Meyerdierks A."/>
            <person name="Storesund J.E."/>
            <person name="Kallscheuer N."/>
            <person name="Luecker S."/>
            <person name="Lage O.M."/>
            <person name="Pohl T."/>
            <person name="Merkel B.J."/>
            <person name="Hornburger P."/>
            <person name="Mueller R.-W."/>
            <person name="Bruemmer F."/>
            <person name="Labrenz M."/>
            <person name="Spormann A.M."/>
            <person name="Op den Camp H."/>
            <person name="Overmann J."/>
            <person name="Amann R."/>
            <person name="Jetten M.S.M."/>
            <person name="Mascher T."/>
            <person name="Medema M.H."/>
            <person name="Devos D.P."/>
            <person name="Kaster A.-K."/>
            <person name="Ovreas L."/>
            <person name="Rohde M."/>
            <person name="Galperin M.Y."/>
            <person name="Jogler C."/>
        </authorList>
    </citation>
    <scope>NUCLEOTIDE SEQUENCE [LARGE SCALE GENOMIC DNA]</scope>
    <source>
        <strain evidence="2 3">CA12</strain>
    </source>
</reference>
<sequence>MNAARPRSAAAAYARTSAGDRRGATWAGVAGILALAALLALGGAAVWQAYQLGEDAPVAFPAPAAAPTPVVAPVEPPAPTPAEVYAQEILPLMTPFEARNRAAVGRAVNDLREAFGGFSAGVPVFTEDMMTFNTRGVLAKRTAQDWWAEDGADRVGAYVDRKVARYVVSDAKLRDAVARAAERLRADLLASRNTLLADVDAALSARDLAVRLEMDPAGVKRVRAAFDDRLRVELRADAADSLRTMILSEVGGELIGYALTQILTRLVVQAATRAAAAVGVSALASGSAMVGGAAGGGAAGTVGGPAGVAAGIAGGVIVGLAIDWWMSERLEAQLAGTMRNYLDALERSLIEGGHGAPGVRDEFAAAARRLNADAAEALRAAVLGDDA</sequence>
<dbReference type="Proteomes" id="UP000318741">
    <property type="component" value="Chromosome"/>
</dbReference>
<keyword evidence="1" id="KW-0812">Transmembrane</keyword>
<keyword evidence="1" id="KW-1133">Transmembrane helix</keyword>
<dbReference type="EMBL" id="CP036265">
    <property type="protein sequence ID" value="QDT15060.1"/>
    <property type="molecule type" value="Genomic_DNA"/>
</dbReference>
<dbReference type="RefSeq" id="WP_145357899.1">
    <property type="nucleotide sequence ID" value="NZ_CP036265.1"/>
</dbReference>
<keyword evidence="3" id="KW-1185">Reference proteome</keyword>
<dbReference type="OrthoDB" id="280149at2"/>
<proteinExistence type="predicted"/>
<evidence type="ECO:0000313" key="3">
    <source>
        <dbReference type="Proteomes" id="UP000318741"/>
    </source>
</evidence>